<sequence length="29" mass="3374">MAETYLPRFTRWLVSPSSNHLLAHCMALQ</sequence>
<reference evidence="1" key="2">
    <citation type="journal article" date="2015" name="Data Brief">
        <title>Shoot transcriptome of the giant reed, Arundo donax.</title>
        <authorList>
            <person name="Barrero R.A."/>
            <person name="Guerrero F.D."/>
            <person name="Moolhuijzen P."/>
            <person name="Goolsby J.A."/>
            <person name="Tidwell J."/>
            <person name="Bellgard S.E."/>
            <person name="Bellgard M.I."/>
        </authorList>
    </citation>
    <scope>NUCLEOTIDE SEQUENCE</scope>
    <source>
        <tissue evidence="1">Shoot tissue taken approximately 20 cm above the soil surface</tissue>
    </source>
</reference>
<evidence type="ECO:0000313" key="1">
    <source>
        <dbReference type="EMBL" id="JAD52240.1"/>
    </source>
</evidence>
<proteinExistence type="predicted"/>
<dbReference type="EMBL" id="GBRH01245655">
    <property type="protein sequence ID" value="JAD52240.1"/>
    <property type="molecule type" value="Transcribed_RNA"/>
</dbReference>
<protein>
    <submittedName>
        <fullName evidence="1">Uncharacterized protein</fullName>
    </submittedName>
</protein>
<reference evidence="1" key="1">
    <citation type="submission" date="2014-09" db="EMBL/GenBank/DDBJ databases">
        <authorList>
            <person name="Magalhaes I.L.F."/>
            <person name="Oliveira U."/>
            <person name="Santos F.R."/>
            <person name="Vidigal T.H.D.A."/>
            <person name="Brescovit A.D."/>
            <person name="Santos A.J."/>
        </authorList>
    </citation>
    <scope>NUCLEOTIDE SEQUENCE</scope>
    <source>
        <tissue evidence="1">Shoot tissue taken approximately 20 cm above the soil surface</tissue>
    </source>
</reference>
<name>A0A0A9ATK1_ARUDO</name>
<dbReference type="AlphaFoldDB" id="A0A0A9ATK1"/>
<accession>A0A0A9ATK1</accession>
<organism evidence="1">
    <name type="scientific">Arundo donax</name>
    <name type="common">Giant reed</name>
    <name type="synonym">Donax arundinaceus</name>
    <dbReference type="NCBI Taxonomy" id="35708"/>
    <lineage>
        <taxon>Eukaryota</taxon>
        <taxon>Viridiplantae</taxon>
        <taxon>Streptophyta</taxon>
        <taxon>Embryophyta</taxon>
        <taxon>Tracheophyta</taxon>
        <taxon>Spermatophyta</taxon>
        <taxon>Magnoliopsida</taxon>
        <taxon>Liliopsida</taxon>
        <taxon>Poales</taxon>
        <taxon>Poaceae</taxon>
        <taxon>PACMAD clade</taxon>
        <taxon>Arundinoideae</taxon>
        <taxon>Arundineae</taxon>
        <taxon>Arundo</taxon>
    </lineage>
</organism>